<feature type="domain" description="WRKY" evidence="8">
    <location>
        <begin position="385"/>
        <end position="450"/>
    </location>
</feature>
<keyword evidence="6" id="KW-0539">Nucleus</keyword>
<dbReference type="Proteomes" id="UP000636800">
    <property type="component" value="Chromosome 2"/>
</dbReference>
<feature type="compositionally biased region" description="Basic and acidic residues" evidence="7">
    <location>
        <begin position="26"/>
        <end position="54"/>
    </location>
</feature>
<dbReference type="GO" id="GO:0005634">
    <property type="term" value="C:nucleus"/>
    <property type="evidence" value="ECO:0007669"/>
    <property type="project" value="UniProtKB-SubCell"/>
</dbReference>
<evidence type="ECO:0000313" key="11">
    <source>
        <dbReference type="Proteomes" id="UP000636800"/>
    </source>
</evidence>
<dbReference type="AlphaFoldDB" id="A0A835RSU6"/>
<accession>A0A835RSU6</accession>
<evidence type="ECO:0000256" key="5">
    <source>
        <dbReference type="ARBA" id="ARBA00023163"/>
    </source>
</evidence>
<evidence type="ECO:0000256" key="7">
    <source>
        <dbReference type="SAM" id="MobiDB-lite"/>
    </source>
</evidence>
<protein>
    <recommendedName>
        <fullName evidence="8">WRKY domain-containing protein</fullName>
    </recommendedName>
</protein>
<feature type="region of interest" description="Disordered" evidence="7">
    <location>
        <begin position="1"/>
        <end position="54"/>
    </location>
</feature>
<evidence type="ECO:0000259" key="8">
    <source>
        <dbReference type="PROSITE" id="PS50811"/>
    </source>
</evidence>
<name>A0A835RSU6_VANPL</name>
<feature type="domain" description="WRKY" evidence="8">
    <location>
        <begin position="221"/>
        <end position="279"/>
    </location>
</feature>
<dbReference type="InterPro" id="IPR003657">
    <property type="entry name" value="WRKY_dom"/>
</dbReference>
<feature type="region of interest" description="Disordered" evidence="7">
    <location>
        <begin position="291"/>
        <end position="331"/>
    </location>
</feature>
<keyword evidence="5" id="KW-0804">Transcription</keyword>
<sequence>MEDETANGDISKNSRGCNPTMPVVEVDVKDGRSSLPSDRETVGPKKRAAPEKETLAETKFSTALPSINISSASDTGDRRSFSQLLAGAMASPAGSPHPAPIVALPVDTVRVPVVAVPCFLAPAALLESHGFTGQFAMTHQAVLATVTAQAQLQLQAAYPSPSGTLTNSLSQPMLPHMSPVPLQQRLPLSSSDTPCLQEIEQAPSSDQKFESTNVVLKTSSDDGYNWRKYGQKQVKSTDRARSYYRCTNSNCFAKKNVERCPDGRVTEVVYRGHHNHEQPIKSKSLKEKVLPLGGFSGTTEGVDVPSTEHTESNPSATKVERNSSNETTEQQLYCSSDCEGDAAIKAEEGPSDEPEPKRRLSVSTVKISTPVLKSVKEPKIVVHTSATGHGTDGYRWRKYGQKIVKGNPNPRSYYRCTHHGCPVRKHVERSSDDEKAIVITYEGKHNHEIPSIINGSDLPSMVPPSDAAPAPSANPPLEEEPSREKEAVESSQTLSSLGCVPSSAEEGGRNSSDGLKCQIFNEKPAAVPVRNS</sequence>
<keyword evidence="3" id="KW-0805">Transcription regulation</keyword>
<evidence type="ECO:0000313" key="12">
    <source>
        <dbReference type="Proteomes" id="UP000639772"/>
    </source>
</evidence>
<proteinExistence type="predicted"/>
<dbReference type="PANTHER" id="PTHR31221:SF1">
    <property type="entry name" value="WRKY TRANSCRIPTION FACTOR 33-RELATED"/>
    <property type="match status" value="1"/>
</dbReference>
<comment type="caution">
    <text evidence="9">The sequence shown here is derived from an EMBL/GenBank/DDBJ whole genome shotgun (WGS) entry which is preliminary data.</text>
</comment>
<comment type="subcellular location">
    <subcellularLocation>
        <location evidence="1">Nucleus</location>
    </subcellularLocation>
</comment>
<organism evidence="9 11">
    <name type="scientific">Vanilla planifolia</name>
    <name type="common">Vanilla</name>
    <dbReference type="NCBI Taxonomy" id="51239"/>
    <lineage>
        <taxon>Eukaryota</taxon>
        <taxon>Viridiplantae</taxon>
        <taxon>Streptophyta</taxon>
        <taxon>Embryophyta</taxon>
        <taxon>Tracheophyta</taxon>
        <taxon>Spermatophyta</taxon>
        <taxon>Magnoliopsida</taxon>
        <taxon>Liliopsida</taxon>
        <taxon>Asparagales</taxon>
        <taxon>Orchidaceae</taxon>
        <taxon>Vanilloideae</taxon>
        <taxon>Vanilleae</taxon>
        <taxon>Vanilla</taxon>
    </lineage>
</organism>
<evidence type="ECO:0000313" key="10">
    <source>
        <dbReference type="EMBL" id="KAG0493255.1"/>
    </source>
</evidence>
<keyword evidence="2" id="KW-0677">Repeat</keyword>
<dbReference type="GO" id="GO:0003700">
    <property type="term" value="F:DNA-binding transcription factor activity"/>
    <property type="evidence" value="ECO:0007669"/>
    <property type="project" value="InterPro"/>
</dbReference>
<dbReference type="SUPFAM" id="SSF118290">
    <property type="entry name" value="WRKY DNA-binding domain"/>
    <property type="match status" value="2"/>
</dbReference>
<dbReference type="Gene3D" id="2.20.25.80">
    <property type="entry name" value="WRKY domain"/>
    <property type="match status" value="2"/>
</dbReference>
<reference evidence="11 12" key="1">
    <citation type="journal article" date="2020" name="Nat. Food">
        <title>A phased Vanilla planifolia genome enables genetic improvement of flavour and production.</title>
        <authorList>
            <person name="Hasing T."/>
            <person name="Tang H."/>
            <person name="Brym M."/>
            <person name="Khazi F."/>
            <person name="Huang T."/>
            <person name="Chambers A.H."/>
        </authorList>
    </citation>
    <scope>NUCLEOTIDE SEQUENCE [LARGE SCALE GENOMIC DNA]</scope>
    <source>
        <tissue evidence="9">Leaf</tissue>
    </source>
</reference>
<evidence type="ECO:0000256" key="3">
    <source>
        <dbReference type="ARBA" id="ARBA00023015"/>
    </source>
</evidence>
<feature type="compositionally biased region" description="Polar residues" evidence="7">
    <location>
        <begin position="8"/>
        <end position="17"/>
    </location>
</feature>
<evidence type="ECO:0000256" key="4">
    <source>
        <dbReference type="ARBA" id="ARBA00023125"/>
    </source>
</evidence>
<dbReference type="PANTHER" id="PTHR31221">
    <property type="entry name" value="WRKY TRANSCRIPTION FACTOR PROTEIN 1-RELATED"/>
    <property type="match status" value="1"/>
</dbReference>
<evidence type="ECO:0000256" key="1">
    <source>
        <dbReference type="ARBA" id="ARBA00004123"/>
    </source>
</evidence>
<evidence type="ECO:0000256" key="6">
    <source>
        <dbReference type="ARBA" id="ARBA00023242"/>
    </source>
</evidence>
<dbReference type="InterPro" id="IPR044810">
    <property type="entry name" value="WRKY_plant"/>
</dbReference>
<evidence type="ECO:0000256" key="2">
    <source>
        <dbReference type="ARBA" id="ARBA00022737"/>
    </source>
</evidence>
<feature type="region of interest" description="Disordered" evidence="7">
    <location>
        <begin position="451"/>
        <end position="516"/>
    </location>
</feature>
<gene>
    <name evidence="10" type="ORF">HPP92_004249</name>
    <name evidence="9" type="ORF">HPP92_004695</name>
</gene>
<dbReference type="PROSITE" id="PS50811">
    <property type="entry name" value="WRKY"/>
    <property type="match status" value="2"/>
</dbReference>
<dbReference type="FunFam" id="2.20.25.80:FF:000006">
    <property type="entry name" value="WRKY transcription factor"/>
    <property type="match status" value="2"/>
</dbReference>
<keyword evidence="4" id="KW-0238">DNA-binding</keyword>
<dbReference type="OrthoDB" id="764896at2759"/>
<feature type="compositionally biased region" description="Low complexity" evidence="7">
    <location>
        <begin position="459"/>
        <end position="471"/>
    </location>
</feature>
<keyword evidence="11" id="KW-1185">Reference proteome</keyword>
<dbReference type="InterPro" id="IPR036576">
    <property type="entry name" value="WRKY_dom_sf"/>
</dbReference>
<dbReference type="Pfam" id="PF03106">
    <property type="entry name" value="WRKY"/>
    <property type="match status" value="2"/>
</dbReference>
<dbReference type="GO" id="GO:0043565">
    <property type="term" value="F:sequence-specific DNA binding"/>
    <property type="evidence" value="ECO:0007669"/>
    <property type="project" value="InterPro"/>
</dbReference>
<dbReference type="EMBL" id="JADCNM010000002">
    <property type="protein sequence ID" value="KAG0493255.1"/>
    <property type="molecule type" value="Genomic_DNA"/>
</dbReference>
<dbReference type="EMBL" id="JADCNL010000002">
    <property type="protein sequence ID" value="KAG0491297.1"/>
    <property type="molecule type" value="Genomic_DNA"/>
</dbReference>
<dbReference type="Proteomes" id="UP000639772">
    <property type="component" value="Unassembled WGS sequence"/>
</dbReference>
<evidence type="ECO:0000313" key="9">
    <source>
        <dbReference type="EMBL" id="KAG0491297.1"/>
    </source>
</evidence>
<dbReference type="SMART" id="SM00774">
    <property type="entry name" value="WRKY"/>
    <property type="match status" value="2"/>
</dbReference>